<dbReference type="Proteomes" id="UP000824469">
    <property type="component" value="Unassembled WGS sequence"/>
</dbReference>
<comment type="caution">
    <text evidence="2">The sequence shown here is derived from an EMBL/GenBank/DDBJ whole genome shotgun (WGS) entry which is preliminary data.</text>
</comment>
<sequence length="116" mass="13125">MEEDLIEADLFSVVGCVVEMLRMISVFASVGSVEPKFHEDADKLKILVPFEECIHIKSSNAKVVKVPEYILLTHSGNNFNVLVDPTSLSEGVHYFEVYGHIEWRFIEVPIGSTWVE</sequence>
<dbReference type="Gene3D" id="2.60.40.3170">
    <property type="match status" value="1"/>
</dbReference>
<proteinExistence type="predicted"/>
<keyword evidence="3" id="KW-1185">Reference proteome</keyword>
<dbReference type="AlphaFoldDB" id="A0AA38CER8"/>
<evidence type="ECO:0000313" key="2">
    <source>
        <dbReference type="EMBL" id="KAH9296239.1"/>
    </source>
</evidence>
<feature type="non-terminal residue" evidence="2">
    <location>
        <position position="116"/>
    </location>
</feature>
<organism evidence="2 3">
    <name type="scientific">Taxus chinensis</name>
    <name type="common">Chinese yew</name>
    <name type="synonym">Taxus wallichiana var. chinensis</name>
    <dbReference type="NCBI Taxonomy" id="29808"/>
    <lineage>
        <taxon>Eukaryota</taxon>
        <taxon>Viridiplantae</taxon>
        <taxon>Streptophyta</taxon>
        <taxon>Embryophyta</taxon>
        <taxon>Tracheophyta</taxon>
        <taxon>Spermatophyta</taxon>
        <taxon>Pinopsida</taxon>
        <taxon>Pinidae</taxon>
        <taxon>Conifers II</taxon>
        <taxon>Cupressales</taxon>
        <taxon>Taxaceae</taxon>
        <taxon>Taxus</taxon>
    </lineage>
</organism>
<accession>A0AA38CER8</accession>
<protein>
    <recommendedName>
        <fullName evidence="1">Tripeptidyl-peptidase II first Ig-like domain-containing protein</fullName>
    </recommendedName>
</protein>
<gene>
    <name evidence="2" type="ORF">KI387_039827</name>
</gene>
<name>A0AA38CER8_TAXCH</name>
<evidence type="ECO:0000259" key="1">
    <source>
        <dbReference type="Pfam" id="PF21223"/>
    </source>
</evidence>
<dbReference type="InterPro" id="IPR048383">
    <property type="entry name" value="TPPII_Ig-like-1"/>
</dbReference>
<evidence type="ECO:0000313" key="3">
    <source>
        <dbReference type="Proteomes" id="UP000824469"/>
    </source>
</evidence>
<feature type="domain" description="Tripeptidyl-peptidase II first Ig-like" evidence="1">
    <location>
        <begin position="32"/>
        <end position="99"/>
    </location>
</feature>
<dbReference type="EMBL" id="JAHRHJ020000011">
    <property type="protein sequence ID" value="KAH9296239.1"/>
    <property type="molecule type" value="Genomic_DNA"/>
</dbReference>
<dbReference type="Pfam" id="PF21223">
    <property type="entry name" value="TPPII_Ig-like-1"/>
    <property type="match status" value="1"/>
</dbReference>
<reference evidence="2 3" key="1">
    <citation type="journal article" date="2021" name="Nat. Plants">
        <title>The Taxus genome provides insights into paclitaxel biosynthesis.</title>
        <authorList>
            <person name="Xiong X."/>
            <person name="Gou J."/>
            <person name="Liao Q."/>
            <person name="Li Y."/>
            <person name="Zhou Q."/>
            <person name="Bi G."/>
            <person name="Li C."/>
            <person name="Du R."/>
            <person name="Wang X."/>
            <person name="Sun T."/>
            <person name="Guo L."/>
            <person name="Liang H."/>
            <person name="Lu P."/>
            <person name="Wu Y."/>
            <person name="Zhang Z."/>
            <person name="Ro D.K."/>
            <person name="Shang Y."/>
            <person name="Huang S."/>
            <person name="Yan J."/>
        </authorList>
    </citation>
    <scope>NUCLEOTIDE SEQUENCE [LARGE SCALE GENOMIC DNA]</scope>
    <source>
        <strain evidence="2">Ta-2019</strain>
    </source>
</reference>
<dbReference type="InterPro" id="IPR046940">
    <property type="entry name" value="TPPII_Ig-like_sf"/>
</dbReference>